<reference evidence="1" key="1">
    <citation type="submission" date="2020-12" db="EMBL/GenBank/DDBJ databases">
        <title>Metabolic potential, ecology and presence of endohyphal bacteria is reflected in genomic diversity of Mucoromycotina.</title>
        <authorList>
            <person name="Muszewska A."/>
            <person name="Okrasinska A."/>
            <person name="Steczkiewicz K."/>
            <person name="Drgas O."/>
            <person name="Orlowska M."/>
            <person name="Perlinska-Lenart U."/>
            <person name="Aleksandrzak-Piekarczyk T."/>
            <person name="Szatraj K."/>
            <person name="Zielenkiewicz U."/>
            <person name="Pilsyk S."/>
            <person name="Malc E."/>
            <person name="Mieczkowski P."/>
            <person name="Kruszewska J.S."/>
            <person name="Biernat P."/>
            <person name="Pawlowska J."/>
        </authorList>
    </citation>
    <scope>NUCLEOTIDE SEQUENCE</scope>
    <source>
        <strain evidence="1">CBS 226.32</strain>
    </source>
</reference>
<dbReference type="EMBL" id="JAEPRC010000521">
    <property type="protein sequence ID" value="KAG2195540.1"/>
    <property type="molecule type" value="Genomic_DNA"/>
</dbReference>
<gene>
    <name evidence="1" type="ORF">INT46_007240</name>
</gene>
<evidence type="ECO:0000313" key="1">
    <source>
        <dbReference type="EMBL" id="KAG2195540.1"/>
    </source>
</evidence>
<organism evidence="1 2">
    <name type="scientific">Mucor plumbeus</name>
    <dbReference type="NCBI Taxonomy" id="97098"/>
    <lineage>
        <taxon>Eukaryota</taxon>
        <taxon>Fungi</taxon>
        <taxon>Fungi incertae sedis</taxon>
        <taxon>Mucoromycota</taxon>
        <taxon>Mucoromycotina</taxon>
        <taxon>Mucoromycetes</taxon>
        <taxon>Mucorales</taxon>
        <taxon>Mucorineae</taxon>
        <taxon>Mucoraceae</taxon>
        <taxon>Mucor</taxon>
    </lineage>
</organism>
<accession>A0A8H7QPR7</accession>
<dbReference type="Proteomes" id="UP000650833">
    <property type="component" value="Unassembled WGS sequence"/>
</dbReference>
<evidence type="ECO:0008006" key="3">
    <source>
        <dbReference type="Google" id="ProtNLM"/>
    </source>
</evidence>
<keyword evidence="2" id="KW-1185">Reference proteome</keyword>
<proteinExistence type="predicted"/>
<evidence type="ECO:0000313" key="2">
    <source>
        <dbReference type="Proteomes" id="UP000650833"/>
    </source>
</evidence>
<dbReference type="AlphaFoldDB" id="A0A8H7QPR7"/>
<name>A0A8H7QPR7_9FUNG</name>
<sequence>MNNQQPTIITFSVEDASGLFSSNYKKDINSKISIEAEAPITISNKYDLPKKHPFSLDLTQQMNKNQSEPLLLSPHSILNKSGQICSSPNVLLTVNNNERRPSLVKFDNDISSYTSNNTVFYDALTDQEKRKKSISTTLHTNNSRRPSLMSRISSAYTNKVSGIPFHEIDPFDQNLLQQGIVLCATVTSAQQEVRKRCLTWKKYRAVITQSGYLELYHLCIHQERNLLHNTLATSCFHDLLPYYKKPRFIIDLHPSIDNLLFQKNHLFHRRRHSTKEEILNDTYTLSLMSPNDFSWCLTSTRQKFYFLTDSVSASQQWYQSLYACLPSQSKKPLPTIIDLNIPELSICIKLPISELIQLEEENIDLKKVRDSALVLLHRNGYRPAHWNRRTTGLQWRHKHKSDWIVKPHLDLVEDQDDFTAFLIEARLIEKTHKLELHYYQEKEEIYSTKLPLEGYLRIIKGKSVLFYAQLLDNFLYLFETEQEPDQQRENCFKLLFSKKRNQTFPLKNISVLKEVIDLSQIEKISYDAIAETLHLDDNKYCFQSVDQPINYWITRLEEIMCNGSTGGEIKASIYIY</sequence>
<protein>
    <recommendedName>
        <fullName evidence="3">PH domain-containing protein</fullName>
    </recommendedName>
</protein>
<dbReference type="OrthoDB" id="2256349at2759"/>
<comment type="caution">
    <text evidence="1">The sequence shown here is derived from an EMBL/GenBank/DDBJ whole genome shotgun (WGS) entry which is preliminary data.</text>
</comment>